<accession>A0ABU3Z6R1</accession>
<comment type="caution">
    <text evidence="1">The sequence shown here is derived from an EMBL/GenBank/DDBJ whole genome shotgun (WGS) entry which is preliminary data.</text>
</comment>
<organism evidence="1 2">
    <name type="scientific">Veillonella absiana</name>
    <dbReference type="NCBI Taxonomy" id="3079305"/>
    <lineage>
        <taxon>Bacteria</taxon>
        <taxon>Bacillati</taxon>
        <taxon>Bacillota</taxon>
        <taxon>Negativicutes</taxon>
        <taxon>Veillonellales</taxon>
        <taxon>Veillonellaceae</taxon>
        <taxon>Veillonella</taxon>
    </lineage>
</organism>
<keyword evidence="2" id="KW-1185">Reference proteome</keyword>
<proteinExistence type="predicted"/>
<dbReference type="RefSeq" id="WP_310746084.1">
    <property type="nucleotide sequence ID" value="NZ_JAWJZB010000001.1"/>
</dbReference>
<name>A0ABU3Z6R1_9FIRM</name>
<gene>
    <name evidence="1" type="ORF">RVY80_00650</name>
</gene>
<protein>
    <submittedName>
        <fullName evidence="1">Uncharacterized protein</fullName>
    </submittedName>
</protein>
<evidence type="ECO:0000313" key="1">
    <source>
        <dbReference type="EMBL" id="MDV5087366.1"/>
    </source>
</evidence>
<dbReference type="Proteomes" id="UP001272515">
    <property type="component" value="Unassembled WGS sequence"/>
</dbReference>
<evidence type="ECO:0000313" key="2">
    <source>
        <dbReference type="Proteomes" id="UP001272515"/>
    </source>
</evidence>
<dbReference type="EMBL" id="JAWJZB010000001">
    <property type="protein sequence ID" value="MDV5087366.1"/>
    <property type="molecule type" value="Genomic_DNA"/>
</dbReference>
<reference evidence="1 2" key="1">
    <citation type="submission" date="2023-10" db="EMBL/GenBank/DDBJ databases">
        <title>Veillonella sp. nov., isolated from a pig farm feces dump.</title>
        <authorList>
            <person name="Chang Y.-H."/>
        </authorList>
    </citation>
    <scope>NUCLEOTIDE SEQUENCE [LARGE SCALE GENOMIC DNA]</scope>
    <source>
        <strain evidence="1 2">YH-vei2233</strain>
    </source>
</reference>
<sequence>MHRIGFDTKEYHPEYEQIMRDITMSVSVQNSETGETHNWLQWPNLLEQIDHRKK</sequence>